<sequence length="72" mass="7902">MPALIVLQLLPEFDFLSQKHDINREPISVTSGVPSVGMSSGIVTNRLMSDNSPGRNPTTSFVVEKNVQDLYI</sequence>
<name>A0ABQ9YYN2_9CRUS</name>
<proteinExistence type="predicted"/>
<dbReference type="EMBL" id="JAOYFB010000002">
    <property type="protein sequence ID" value="KAK4005767.1"/>
    <property type="molecule type" value="Genomic_DNA"/>
</dbReference>
<protein>
    <submittedName>
        <fullName evidence="1">Uncharacterized protein</fullName>
    </submittedName>
</protein>
<organism evidence="1 2">
    <name type="scientific">Daphnia magna</name>
    <dbReference type="NCBI Taxonomy" id="35525"/>
    <lineage>
        <taxon>Eukaryota</taxon>
        <taxon>Metazoa</taxon>
        <taxon>Ecdysozoa</taxon>
        <taxon>Arthropoda</taxon>
        <taxon>Crustacea</taxon>
        <taxon>Branchiopoda</taxon>
        <taxon>Diplostraca</taxon>
        <taxon>Cladocera</taxon>
        <taxon>Anomopoda</taxon>
        <taxon>Daphniidae</taxon>
        <taxon>Daphnia</taxon>
    </lineage>
</organism>
<evidence type="ECO:0000313" key="1">
    <source>
        <dbReference type="EMBL" id="KAK4005767.1"/>
    </source>
</evidence>
<keyword evidence="2" id="KW-1185">Reference proteome</keyword>
<accession>A0ABQ9YYN2</accession>
<comment type="caution">
    <text evidence="1">The sequence shown here is derived from an EMBL/GenBank/DDBJ whole genome shotgun (WGS) entry which is preliminary data.</text>
</comment>
<dbReference type="Proteomes" id="UP001234178">
    <property type="component" value="Unassembled WGS sequence"/>
</dbReference>
<reference evidence="1 2" key="1">
    <citation type="journal article" date="2023" name="Nucleic Acids Res.">
        <title>The hologenome of Daphnia magna reveals possible DNA methylation and microbiome-mediated evolution of the host genome.</title>
        <authorList>
            <person name="Chaturvedi A."/>
            <person name="Li X."/>
            <person name="Dhandapani V."/>
            <person name="Marshall H."/>
            <person name="Kissane S."/>
            <person name="Cuenca-Cambronero M."/>
            <person name="Asole G."/>
            <person name="Calvet F."/>
            <person name="Ruiz-Romero M."/>
            <person name="Marangio P."/>
            <person name="Guigo R."/>
            <person name="Rago D."/>
            <person name="Mirbahai L."/>
            <person name="Eastwood N."/>
            <person name="Colbourne J.K."/>
            <person name="Zhou J."/>
            <person name="Mallon E."/>
            <person name="Orsini L."/>
        </authorList>
    </citation>
    <scope>NUCLEOTIDE SEQUENCE [LARGE SCALE GENOMIC DNA]</scope>
    <source>
        <strain evidence="1">LRV0_1</strain>
    </source>
</reference>
<gene>
    <name evidence="1" type="ORF">OUZ56_010844</name>
</gene>
<evidence type="ECO:0000313" key="2">
    <source>
        <dbReference type="Proteomes" id="UP001234178"/>
    </source>
</evidence>